<evidence type="ECO:0000256" key="15">
    <source>
        <dbReference type="PROSITE-ProRule" id="PRU00409"/>
    </source>
</evidence>
<dbReference type="GO" id="GO:0046872">
    <property type="term" value="F:metal ion binding"/>
    <property type="evidence" value="ECO:0007669"/>
    <property type="project" value="UniProtKB-KW"/>
</dbReference>
<sequence>MRVMVVGGGVSNEHDVSLASAAAVADALATRHEVARATIARDGSWTVDGVAHAHPELVSALAEVDVVFPALHGAGGEDGTLQGFLTTLGVPFVGCGVEASAVCMRKDVTKAVLAAHGVATVEGRVVASAADAAAAVAALGSPVVVKPLADGSSVGLLVAQTSTDVAEACAEQPMLVERYAGGMEVDVAVVELDGVVRVGSPLEIVREPGGVFDASAKYGGEPPFVVPARLSPEVRARLEAESLRVFAALGCRGLARVDWFVDGDALICNEVNTMPGMTRLSQVPRMLAHAGVPFDDLVDGLVRGAVGALETV</sequence>
<keyword evidence="18" id="KW-1185">Reference proteome</keyword>
<name>A0A1G7ZZV4_9MICO</name>
<dbReference type="InterPro" id="IPR013815">
    <property type="entry name" value="ATP_grasp_subdomain_1"/>
</dbReference>
<dbReference type="Gene3D" id="3.30.1490.20">
    <property type="entry name" value="ATP-grasp fold, A domain"/>
    <property type="match status" value="1"/>
</dbReference>
<evidence type="ECO:0000256" key="1">
    <source>
        <dbReference type="ARBA" id="ARBA00001936"/>
    </source>
</evidence>
<evidence type="ECO:0000256" key="4">
    <source>
        <dbReference type="ARBA" id="ARBA00022723"/>
    </source>
</evidence>
<keyword evidence="3 12" id="KW-0436">Ligase</keyword>
<feature type="binding site" evidence="14">
    <location>
        <position position="272"/>
    </location>
    <ligand>
        <name>Mg(2+)</name>
        <dbReference type="ChEBI" id="CHEBI:18420"/>
        <label>2</label>
    </ligand>
</feature>
<dbReference type="PANTHER" id="PTHR23132:SF25">
    <property type="entry name" value="D-ALANINE--D-ALANINE LIGASE A"/>
    <property type="match status" value="1"/>
</dbReference>
<accession>A0A1G7ZZV4</accession>
<reference evidence="18" key="1">
    <citation type="submission" date="2016-10" db="EMBL/GenBank/DDBJ databases">
        <authorList>
            <person name="Varghese N."/>
            <person name="Submissions S."/>
        </authorList>
    </citation>
    <scope>NUCLEOTIDE SEQUENCE [LARGE SCALE GENOMIC DNA]</scope>
    <source>
        <strain evidence="18">DSM 22002</strain>
    </source>
</reference>
<dbReference type="SUPFAM" id="SSF52440">
    <property type="entry name" value="PreATP-grasp domain"/>
    <property type="match status" value="1"/>
</dbReference>
<evidence type="ECO:0000256" key="12">
    <source>
        <dbReference type="HAMAP-Rule" id="MF_00047"/>
    </source>
</evidence>
<keyword evidence="11 12" id="KW-0961">Cell wall biogenesis/degradation</keyword>
<organism evidence="17 18">
    <name type="scientific">Agrococcus jejuensis</name>
    <dbReference type="NCBI Taxonomy" id="399736"/>
    <lineage>
        <taxon>Bacteria</taxon>
        <taxon>Bacillati</taxon>
        <taxon>Actinomycetota</taxon>
        <taxon>Actinomycetes</taxon>
        <taxon>Micrococcales</taxon>
        <taxon>Microbacteriaceae</taxon>
        <taxon>Agrococcus</taxon>
    </lineage>
</organism>
<dbReference type="NCBIfam" id="TIGR01205">
    <property type="entry name" value="D_ala_D_alaTIGR"/>
    <property type="match status" value="1"/>
</dbReference>
<evidence type="ECO:0000256" key="2">
    <source>
        <dbReference type="ARBA" id="ARBA00010871"/>
    </source>
</evidence>
<dbReference type="Pfam" id="PF07478">
    <property type="entry name" value="Dala_Dala_lig_C"/>
    <property type="match status" value="1"/>
</dbReference>
<dbReference type="EC" id="6.3.2.4" evidence="12"/>
<keyword evidence="7 14" id="KW-0460">Magnesium</keyword>
<evidence type="ECO:0000313" key="18">
    <source>
        <dbReference type="Proteomes" id="UP000198822"/>
    </source>
</evidence>
<dbReference type="PROSITE" id="PS00843">
    <property type="entry name" value="DALA_DALA_LIGASE_1"/>
    <property type="match status" value="1"/>
</dbReference>
<dbReference type="RefSeq" id="WP_092501636.1">
    <property type="nucleotide sequence ID" value="NZ_LT629695.1"/>
</dbReference>
<comment type="cofactor">
    <cofactor evidence="1">
        <name>Mn(2+)</name>
        <dbReference type="ChEBI" id="CHEBI:29035"/>
    </cofactor>
</comment>
<keyword evidence="4 14" id="KW-0479">Metal-binding</keyword>
<comment type="catalytic activity">
    <reaction evidence="12">
        <text>2 D-alanine + ATP = D-alanyl-D-alanine + ADP + phosphate + H(+)</text>
        <dbReference type="Rhea" id="RHEA:11224"/>
        <dbReference type="ChEBI" id="CHEBI:15378"/>
        <dbReference type="ChEBI" id="CHEBI:30616"/>
        <dbReference type="ChEBI" id="CHEBI:43474"/>
        <dbReference type="ChEBI" id="CHEBI:57416"/>
        <dbReference type="ChEBI" id="CHEBI:57822"/>
        <dbReference type="ChEBI" id="CHEBI:456216"/>
        <dbReference type="EC" id="6.3.2.4"/>
    </reaction>
</comment>
<feature type="active site" evidence="13">
    <location>
        <position position="281"/>
    </location>
</feature>
<keyword evidence="8 12" id="KW-0133">Cell shape</keyword>
<proteinExistence type="inferred from homology"/>
<keyword evidence="10 14" id="KW-0464">Manganese</keyword>
<dbReference type="HAMAP" id="MF_00047">
    <property type="entry name" value="Dala_Dala_lig"/>
    <property type="match status" value="1"/>
</dbReference>
<evidence type="ECO:0000256" key="13">
    <source>
        <dbReference type="PIRSR" id="PIRSR039102-1"/>
    </source>
</evidence>
<dbReference type="InterPro" id="IPR016185">
    <property type="entry name" value="PreATP-grasp_dom_sf"/>
</dbReference>
<evidence type="ECO:0000256" key="11">
    <source>
        <dbReference type="ARBA" id="ARBA00023316"/>
    </source>
</evidence>
<feature type="active site" evidence="13">
    <location>
        <position position="13"/>
    </location>
</feature>
<dbReference type="InterPro" id="IPR011095">
    <property type="entry name" value="Dala_Dala_lig_C"/>
</dbReference>
<keyword evidence="12" id="KW-0963">Cytoplasm</keyword>
<dbReference type="AlphaFoldDB" id="A0A1G7ZZV4"/>
<evidence type="ECO:0000256" key="10">
    <source>
        <dbReference type="ARBA" id="ARBA00023211"/>
    </source>
</evidence>
<dbReference type="EMBL" id="LT629695">
    <property type="protein sequence ID" value="SDH14219.1"/>
    <property type="molecule type" value="Genomic_DNA"/>
</dbReference>
<feature type="active site" evidence="13">
    <location>
        <position position="152"/>
    </location>
</feature>
<dbReference type="InterPro" id="IPR011761">
    <property type="entry name" value="ATP-grasp"/>
</dbReference>
<dbReference type="InterPro" id="IPR000291">
    <property type="entry name" value="D-Ala_lig_Van_CS"/>
</dbReference>
<dbReference type="OrthoDB" id="9813261at2"/>
<dbReference type="PROSITE" id="PS50975">
    <property type="entry name" value="ATP_GRASP"/>
    <property type="match status" value="1"/>
</dbReference>
<evidence type="ECO:0000256" key="6">
    <source>
        <dbReference type="ARBA" id="ARBA00022840"/>
    </source>
</evidence>
<evidence type="ECO:0000256" key="8">
    <source>
        <dbReference type="ARBA" id="ARBA00022960"/>
    </source>
</evidence>
<evidence type="ECO:0000256" key="9">
    <source>
        <dbReference type="ARBA" id="ARBA00022984"/>
    </source>
</evidence>
<dbReference type="GO" id="GO:0005524">
    <property type="term" value="F:ATP binding"/>
    <property type="evidence" value="ECO:0007669"/>
    <property type="project" value="UniProtKB-UniRule"/>
</dbReference>
<keyword evidence="6 15" id="KW-0067">ATP-binding</keyword>
<dbReference type="PIRSF" id="PIRSF039102">
    <property type="entry name" value="Ddl/VanB"/>
    <property type="match status" value="1"/>
</dbReference>
<dbReference type="Gene3D" id="3.30.470.20">
    <property type="entry name" value="ATP-grasp fold, B domain"/>
    <property type="match status" value="1"/>
</dbReference>
<dbReference type="Pfam" id="PF01820">
    <property type="entry name" value="Dala_Dala_lig_N"/>
    <property type="match status" value="2"/>
</dbReference>
<dbReference type="PANTHER" id="PTHR23132">
    <property type="entry name" value="D-ALANINE--D-ALANINE LIGASE"/>
    <property type="match status" value="1"/>
</dbReference>
<feature type="domain" description="ATP-grasp" evidence="16">
    <location>
        <begin position="110"/>
        <end position="303"/>
    </location>
</feature>
<feature type="binding site" evidence="14">
    <location>
        <position position="270"/>
    </location>
    <ligand>
        <name>Mg(2+)</name>
        <dbReference type="ChEBI" id="CHEBI:18420"/>
        <label>2</label>
    </ligand>
</feature>
<dbReference type="UniPathway" id="UPA00219"/>
<dbReference type="STRING" id="399736.SAMN04489720_0189"/>
<comment type="cofactor">
    <cofactor evidence="14">
        <name>Mg(2+)</name>
        <dbReference type="ChEBI" id="CHEBI:18420"/>
    </cofactor>
    <cofactor evidence="14">
        <name>Mn(2+)</name>
        <dbReference type="ChEBI" id="CHEBI:29035"/>
    </cofactor>
    <text evidence="14">Binds 2 magnesium or manganese ions per subunit.</text>
</comment>
<dbReference type="GO" id="GO:0008716">
    <property type="term" value="F:D-alanine-D-alanine ligase activity"/>
    <property type="evidence" value="ECO:0007669"/>
    <property type="project" value="UniProtKB-UniRule"/>
</dbReference>
<dbReference type="GO" id="GO:0008360">
    <property type="term" value="P:regulation of cell shape"/>
    <property type="evidence" value="ECO:0007669"/>
    <property type="project" value="UniProtKB-KW"/>
</dbReference>
<comment type="function">
    <text evidence="12">Cell wall formation.</text>
</comment>
<gene>
    <name evidence="12" type="primary">ddl</name>
    <name evidence="17" type="ORF">SAMN04489720_0189</name>
</gene>
<dbReference type="Gene3D" id="3.40.50.20">
    <property type="match status" value="1"/>
</dbReference>
<evidence type="ECO:0000256" key="5">
    <source>
        <dbReference type="ARBA" id="ARBA00022741"/>
    </source>
</evidence>
<evidence type="ECO:0000256" key="7">
    <source>
        <dbReference type="ARBA" id="ARBA00022842"/>
    </source>
</evidence>
<evidence type="ECO:0000256" key="14">
    <source>
        <dbReference type="PIRSR" id="PIRSR039102-3"/>
    </source>
</evidence>
<protein>
    <recommendedName>
        <fullName evidence="12">D-alanine--D-alanine ligase</fullName>
        <ecNumber evidence="12">6.3.2.4</ecNumber>
    </recommendedName>
    <alternativeName>
        <fullName evidence="12">D-Ala-D-Ala ligase</fullName>
    </alternativeName>
    <alternativeName>
        <fullName evidence="12">D-alanylalanine synthetase</fullName>
    </alternativeName>
</protein>
<dbReference type="InterPro" id="IPR011127">
    <property type="entry name" value="Dala_Dala_lig_N"/>
</dbReference>
<comment type="pathway">
    <text evidence="12">Cell wall biogenesis; peptidoglycan biosynthesis.</text>
</comment>
<evidence type="ECO:0000259" key="16">
    <source>
        <dbReference type="PROSITE" id="PS50975"/>
    </source>
</evidence>
<dbReference type="SUPFAM" id="SSF56059">
    <property type="entry name" value="Glutathione synthetase ATP-binding domain-like"/>
    <property type="match status" value="1"/>
</dbReference>
<dbReference type="Proteomes" id="UP000198822">
    <property type="component" value="Chromosome I"/>
</dbReference>
<evidence type="ECO:0000313" key="17">
    <source>
        <dbReference type="EMBL" id="SDH14219.1"/>
    </source>
</evidence>
<dbReference type="GO" id="GO:0071555">
    <property type="term" value="P:cell wall organization"/>
    <property type="evidence" value="ECO:0007669"/>
    <property type="project" value="UniProtKB-KW"/>
</dbReference>
<keyword evidence="9 12" id="KW-0573">Peptidoglycan synthesis</keyword>
<keyword evidence="5 15" id="KW-0547">Nucleotide-binding</keyword>
<comment type="subcellular location">
    <subcellularLocation>
        <location evidence="12">Cytoplasm</location>
    </subcellularLocation>
</comment>
<dbReference type="InterPro" id="IPR005905">
    <property type="entry name" value="D_ala_D_ala"/>
</dbReference>
<feature type="binding site" evidence="14">
    <location>
        <position position="258"/>
    </location>
    <ligand>
        <name>Mg(2+)</name>
        <dbReference type="ChEBI" id="CHEBI:18420"/>
        <label>1</label>
    </ligand>
</feature>
<feature type="binding site" evidence="14">
    <location>
        <position position="270"/>
    </location>
    <ligand>
        <name>Mg(2+)</name>
        <dbReference type="ChEBI" id="CHEBI:18420"/>
        <label>1</label>
    </ligand>
</feature>
<dbReference type="GO" id="GO:0009252">
    <property type="term" value="P:peptidoglycan biosynthetic process"/>
    <property type="evidence" value="ECO:0007669"/>
    <property type="project" value="UniProtKB-UniRule"/>
</dbReference>
<comment type="similarity">
    <text evidence="2 12">Belongs to the D-alanine--D-alanine ligase family.</text>
</comment>
<evidence type="ECO:0000256" key="3">
    <source>
        <dbReference type="ARBA" id="ARBA00022598"/>
    </source>
</evidence>
<dbReference type="GO" id="GO:0005829">
    <property type="term" value="C:cytosol"/>
    <property type="evidence" value="ECO:0007669"/>
    <property type="project" value="TreeGrafter"/>
</dbReference>